<keyword evidence="5" id="KW-1185">Reference proteome</keyword>
<evidence type="ECO:0000256" key="2">
    <source>
        <dbReference type="SAM" id="SignalP"/>
    </source>
</evidence>
<evidence type="ECO:0000259" key="3">
    <source>
        <dbReference type="Pfam" id="PF07593"/>
    </source>
</evidence>
<dbReference type="EMBL" id="JAULRT010000060">
    <property type="protein sequence ID" value="MDO3383250.1"/>
    <property type="molecule type" value="Genomic_DNA"/>
</dbReference>
<accession>A0ABT8TGX0</accession>
<evidence type="ECO:0000313" key="5">
    <source>
        <dbReference type="Proteomes" id="UP001168380"/>
    </source>
</evidence>
<dbReference type="InterPro" id="IPR027039">
    <property type="entry name" value="Crtac1"/>
</dbReference>
<dbReference type="RefSeq" id="WP_302714019.1">
    <property type="nucleotide sequence ID" value="NZ_JAULRT010000060.1"/>
</dbReference>
<proteinExistence type="predicted"/>
<keyword evidence="1 2" id="KW-0732">Signal</keyword>
<dbReference type="SUPFAM" id="SSF69318">
    <property type="entry name" value="Integrin alpha N-terminal domain"/>
    <property type="match status" value="1"/>
</dbReference>
<comment type="caution">
    <text evidence="4">The sequence shown here is derived from an EMBL/GenBank/DDBJ whole genome shotgun (WGS) entry which is preliminary data.</text>
</comment>
<sequence length="1041" mass="115770">MMTISKTAIFSCALLCSAYSLAETSSQPEDSIADIVNQIKLLEKERDPKCYATASRLEDFMFGTPLSNEARFSKNLLQKQFAQSIWELASEKARENGQSAVTLETLNQALASSIAYKRGKNDHWEVTYPEGQQVNINKVDKRQYSTIAYALRAILAVQQESLFDADSTLLPIDQEVISQLKEALDLHSLAVLKIADEKARRNDDHEVTVDNLVSVWTELLGDQALVQASKASSGSAAPQAADLSLVKRIIEQKVASYEVYNNISEQLFVRNLQVYFARVSWPKDPEEAKNFQNLYIETLVQFARDFYLESEKIALSRGHSTIRESDVQSLVDVFIPHQINEYEDALFFPKLGHKDQVAIESYDMDSFRDSGLHWRYLEFALNAPDFNAKLQPDPFALELIVENIAQFGVLSLRTAGNIAKSKDQERISSEVFIAGLKSIQDRVDRHAAIKNVDTKENTIVSSGADSSPTSDTQFFTDASSAVGIDFMHRTSDWLNRQLRSYLDKGQGVGVITIPPAFGGGGVAAEDINNDGYDDILILGGLGNKLYLNQNGEKFVDITKAAGLEWKREPDNTPGEPRQPIIADLDNDGLQDIVITYVEDAHRVYKNLGDGKFEDVTDIANLGGENLVGGPATAADFDNDGLLDIYITYFGHYTKGVLPTLKRRNDNGLPNQLFKNMGGFKFKNVTEGSGTANTGWGQAAAHTDLDGDGLQDLIVGNDFGVNAYLKNMGNNQFKDISKELGTDKPSYTMNIGIADLNQDLQPDIYISNIVTMNKDEKYVLPNEDTTMKFNAEKLANMRVVEANDLFLSKLGNTLSYELSDAVGRGYSSTGWSWDADFFDFDNDGDNDLYVTNGMNEFNIYSSENPYYTDPHSNEAKKIYMPVATKESNVFFVNQNGKLNNRSKESGMDLVGNSRSAAYLDFDNDGDLDVILNNYHEKAYFYKNELDASGSSSNWVKIKLIGNPSKGVSRDAIGARIILHTSGGQKIWREVHSTIGYMSVHPKEQHIGLGDQKINSIEITWPNGEKTSMDTLALNRSHVVEQQ</sequence>
<dbReference type="PANTHER" id="PTHR16026:SF0">
    <property type="entry name" value="CARTILAGE ACIDIC PROTEIN 1"/>
    <property type="match status" value="1"/>
</dbReference>
<evidence type="ECO:0000313" key="4">
    <source>
        <dbReference type="EMBL" id="MDO3383250.1"/>
    </source>
</evidence>
<dbReference type="Gene3D" id="2.130.10.130">
    <property type="entry name" value="Integrin alpha, N-terminal"/>
    <property type="match status" value="2"/>
</dbReference>
<feature type="chain" id="PRO_5046470205" evidence="2">
    <location>
        <begin position="23"/>
        <end position="1041"/>
    </location>
</feature>
<name>A0ABT8TGX0_9GAMM</name>
<feature type="domain" description="ASPIC/UnbV" evidence="3">
    <location>
        <begin position="970"/>
        <end position="1035"/>
    </location>
</feature>
<dbReference type="InterPro" id="IPR013517">
    <property type="entry name" value="FG-GAP"/>
</dbReference>
<dbReference type="Pfam" id="PF13517">
    <property type="entry name" value="FG-GAP_3"/>
    <property type="match status" value="2"/>
</dbReference>
<dbReference type="PANTHER" id="PTHR16026">
    <property type="entry name" value="CARTILAGE ACIDIC PROTEIN 1"/>
    <property type="match status" value="1"/>
</dbReference>
<dbReference type="Proteomes" id="UP001168380">
    <property type="component" value="Unassembled WGS sequence"/>
</dbReference>
<gene>
    <name evidence="4" type="ORF">QWI16_13800</name>
</gene>
<feature type="signal peptide" evidence="2">
    <location>
        <begin position="1"/>
        <end position="22"/>
    </location>
</feature>
<reference evidence="4" key="1">
    <citation type="submission" date="2023-07" db="EMBL/GenBank/DDBJ databases">
        <title>Gilvimarinus algae sp. nov., isolated from the surface of Kelp.</title>
        <authorList>
            <person name="Sun Y.Y."/>
            <person name="Gong Y."/>
            <person name="Du Z.J."/>
        </authorList>
    </citation>
    <scope>NUCLEOTIDE SEQUENCE</scope>
    <source>
        <strain evidence="4">SDUM040014</strain>
    </source>
</reference>
<dbReference type="InterPro" id="IPR028994">
    <property type="entry name" value="Integrin_alpha_N"/>
</dbReference>
<dbReference type="Pfam" id="PF07593">
    <property type="entry name" value="UnbV_ASPIC"/>
    <property type="match status" value="1"/>
</dbReference>
<organism evidence="4 5">
    <name type="scientific">Gilvimarinus algae</name>
    <dbReference type="NCBI Taxonomy" id="3058037"/>
    <lineage>
        <taxon>Bacteria</taxon>
        <taxon>Pseudomonadati</taxon>
        <taxon>Pseudomonadota</taxon>
        <taxon>Gammaproteobacteria</taxon>
        <taxon>Cellvibrionales</taxon>
        <taxon>Cellvibrionaceae</taxon>
        <taxon>Gilvimarinus</taxon>
    </lineage>
</organism>
<dbReference type="InterPro" id="IPR011519">
    <property type="entry name" value="UnbV_ASPIC"/>
</dbReference>
<protein>
    <submittedName>
        <fullName evidence="4">CRTAC1 family protein</fullName>
    </submittedName>
</protein>
<evidence type="ECO:0000256" key="1">
    <source>
        <dbReference type="ARBA" id="ARBA00022729"/>
    </source>
</evidence>